<name>A0ABQ7D0D3_BRACR</name>
<evidence type="ECO:0000256" key="2">
    <source>
        <dbReference type="ARBA" id="ARBA00023157"/>
    </source>
</evidence>
<dbReference type="InterPro" id="IPR000152">
    <property type="entry name" value="EGF-type_Asp/Asn_hydroxyl_site"/>
</dbReference>
<keyword evidence="2" id="KW-1015">Disulfide bond</keyword>
<evidence type="ECO:0000313" key="5">
    <source>
        <dbReference type="EMBL" id="KAF3565321.1"/>
    </source>
</evidence>
<dbReference type="EMBL" id="QGKV02000759">
    <property type="protein sequence ID" value="KAF3565321.1"/>
    <property type="molecule type" value="Genomic_DNA"/>
</dbReference>
<reference evidence="5 6" key="1">
    <citation type="journal article" date="2020" name="BMC Genomics">
        <title>Intraspecific diversification of the crop wild relative Brassica cretica Lam. using demographic model selection.</title>
        <authorList>
            <person name="Kioukis A."/>
            <person name="Michalopoulou V.A."/>
            <person name="Briers L."/>
            <person name="Pirintsos S."/>
            <person name="Studholme D.J."/>
            <person name="Pavlidis P."/>
            <person name="Sarris P.F."/>
        </authorList>
    </citation>
    <scope>NUCLEOTIDE SEQUENCE [LARGE SCALE GENOMIC DNA]</scope>
    <source>
        <strain evidence="6">cv. PFS-1207/04</strain>
    </source>
</reference>
<keyword evidence="1 3" id="KW-0245">EGF-like domain</keyword>
<organism evidence="5 6">
    <name type="scientific">Brassica cretica</name>
    <name type="common">Mustard</name>
    <dbReference type="NCBI Taxonomy" id="69181"/>
    <lineage>
        <taxon>Eukaryota</taxon>
        <taxon>Viridiplantae</taxon>
        <taxon>Streptophyta</taxon>
        <taxon>Embryophyta</taxon>
        <taxon>Tracheophyta</taxon>
        <taxon>Spermatophyta</taxon>
        <taxon>Magnoliopsida</taxon>
        <taxon>eudicotyledons</taxon>
        <taxon>Gunneridae</taxon>
        <taxon>Pentapetalae</taxon>
        <taxon>rosids</taxon>
        <taxon>malvids</taxon>
        <taxon>Brassicales</taxon>
        <taxon>Brassicaceae</taxon>
        <taxon>Brassiceae</taxon>
        <taxon>Brassica</taxon>
    </lineage>
</organism>
<dbReference type="CDD" id="cd00054">
    <property type="entry name" value="EGF_CA"/>
    <property type="match status" value="1"/>
</dbReference>
<keyword evidence="6" id="KW-1185">Reference proteome</keyword>
<dbReference type="PANTHER" id="PTHR33491">
    <property type="entry name" value="OSJNBA0016N04.9 PROTEIN"/>
    <property type="match status" value="1"/>
</dbReference>
<dbReference type="SMART" id="SM00179">
    <property type="entry name" value="EGF_CA"/>
    <property type="match status" value="1"/>
</dbReference>
<evidence type="ECO:0000313" key="6">
    <source>
        <dbReference type="Proteomes" id="UP000266723"/>
    </source>
</evidence>
<dbReference type="PROSITE" id="PS01187">
    <property type="entry name" value="EGF_CA"/>
    <property type="match status" value="1"/>
</dbReference>
<evidence type="ECO:0000256" key="3">
    <source>
        <dbReference type="PROSITE-ProRule" id="PRU00076"/>
    </source>
</evidence>
<gene>
    <name evidence="5" type="ORF">DY000_02014864</name>
</gene>
<dbReference type="Pfam" id="PF07645">
    <property type="entry name" value="EGF_CA"/>
    <property type="match status" value="1"/>
</dbReference>
<dbReference type="PROSITE" id="PS00010">
    <property type="entry name" value="ASX_HYDROXYL"/>
    <property type="match status" value="1"/>
</dbReference>
<comment type="caution">
    <text evidence="3">Lacks conserved residue(s) required for the propagation of feature annotation.</text>
</comment>
<dbReference type="Gene3D" id="2.10.25.10">
    <property type="entry name" value="Laminin"/>
    <property type="match status" value="1"/>
</dbReference>
<proteinExistence type="predicted"/>
<dbReference type="PROSITE" id="PS50026">
    <property type="entry name" value="EGF_3"/>
    <property type="match status" value="1"/>
</dbReference>
<dbReference type="SMART" id="SM00181">
    <property type="entry name" value="EGF"/>
    <property type="match status" value="2"/>
</dbReference>
<dbReference type="InterPro" id="IPR049883">
    <property type="entry name" value="NOTCH1_EGF-like"/>
</dbReference>
<dbReference type="InterPro" id="IPR000742">
    <property type="entry name" value="EGF"/>
</dbReference>
<comment type="caution">
    <text evidence="5">The sequence shown here is derived from an EMBL/GenBank/DDBJ whole genome shotgun (WGS) entry which is preliminary data.</text>
</comment>
<accession>A0ABQ7D0D3</accession>
<evidence type="ECO:0000259" key="4">
    <source>
        <dbReference type="PROSITE" id="PS50026"/>
    </source>
</evidence>
<protein>
    <recommendedName>
        <fullName evidence="4">EGF-like domain-containing protein</fullName>
    </recommendedName>
</protein>
<sequence>MPEGSKSRKSTEKLEVSQCMSSGRGVNHLISCLSSEAQGVCTHGSSTCGLTCISTRCHRICNRSMLIDMWAVWCCCTTDISDELNNNLVEVGSTRLSNQTSSVHHFDPCVYSFLVEEGKFNFSSPEDLKNLRNGKRFPVVLDWSIGNKTCEEVGNKSICGGNSTCFTSNNRTGCICTCNDGYDGNQYLSNEHRCQADFNECTSGKHNCPYRATCSNKVGGFDCKCKSGHRLDTTTMSCKRKTKDFRWAMILIAHSYCDNPPFGIRMVETEDWSNINLVVESRAIKIDWEISKNEVVEELIHDISEAQHFFSTNSSEREQKNIRDFIAGRKLPERPKSGEWTEKFEVACCMDSERVMQPDIWEEWWRPACVLDMQPTMWSMRCRRACVRSHAERLTGCHQPEVTTPVLGRRLQRFLFELRVVQGRPFRVRHAFEVSWDRRLLEEFKKGFWSRFRARGQSHNEPNTFAARKVARVCPYAAGQRGCIKHALYGEVARKLAPPCDTLSRLHVSYVGCSNPCAFVAAS</sequence>
<dbReference type="InterPro" id="IPR001881">
    <property type="entry name" value="EGF-like_Ca-bd_dom"/>
</dbReference>
<evidence type="ECO:0000256" key="1">
    <source>
        <dbReference type="ARBA" id="ARBA00022536"/>
    </source>
</evidence>
<feature type="domain" description="EGF-like" evidence="4">
    <location>
        <begin position="197"/>
        <end position="235"/>
    </location>
</feature>
<dbReference type="InterPro" id="IPR018097">
    <property type="entry name" value="EGF_Ca-bd_CS"/>
</dbReference>
<dbReference type="SUPFAM" id="SSF57196">
    <property type="entry name" value="EGF/Laminin"/>
    <property type="match status" value="1"/>
</dbReference>
<dbReference type="Proteomes" id="UP000266723">
    <property type="component" value="Unassembled WGS sequence"/>
</dbReference>